<keyword evidence="1" id="KW-0677">Repeat</keyword>
<dbReference type="PANTHER" id="PTHR47201:SF1">
    <property type="entry name" value="PROTEIN DWD HYPERSENSITIVE TO UV-B 1"/>
    <property type="match status" value="1"/>
</dbReference>
<dbReference type="SMART" id="SM00320">
    <property type="entry name" value="WD40"/>
    <property type="match status" value="4"/>
</dbReference>
<dbReference type="EMBL" id="JBBPBN010000026">
    <property type="protein sequence ID" value="KAK9007703.1"/>
    <property type="molecule type" value="Genomic_DNA"/>
</dbReference>
<dbReference type="InterPro" id="IPR048514">
    <property type="entry name" value="DHU1_N"/>
</dbReference>
<dbReference type="SUPFAM" id="SSF52047">
    <property type="entry name" value="RNI-like"/>
    <property type="match status" value="1"/>
</dbReference>
<evidence type="ECO:0000313" key="4">
    <source>
        <dbReference type="EMBL" id="KAK9007703.1"/>
    </source>
</evidence>
<keyword evidence="2" id="KW-0853">WD repeat</keyword>
<reference evidence="4 5" key="1">
    <citation type="journal article" date="2024" name="G3 (Bethesda)">
        <title>Genome assembly of Hibiscus sabdariffa L. provides insights into metabolisms of medicinal natural products.</title>
        <authorList>
            <person name="Kim T."/>
        </authorList>
    </citation>
    <scope>NUCLEOTIDE SEQUENCE [LARGE SCALE GENOMIC DNA]</scope>
    <source>
        <strain evidence="4">TK-2024</strain>
        <tissue evidence="4">Old leaves</tissue>
    </source>
</reference>
<dbReference type="Gene3D" id="3.80.10.10">
    <property type="entry name" value="Ribonuclease Inhibitor"/>
    <property type="match status" value="1"/>
</dbReference>
<dbReference type="InterPro" id="IPR003603">
    <property type="entry name" value="U2A'_phosphoprotein32A_C"/>
</dbReference>
<dbReference type="InterPro" id="IPR032675">
    <property type="entry name" value="LRR_dom_sf"/>
</dbReference>
<sequence>MAIKIPALGAIYIESCRRLGVAANSGFLSALFKADVKRSRNEVRILEILLDHLKDIDFHPVLEVTTRISESEIEAVDVLNESSCALNGEYALLLIRSIGQKLRIVDLQDLSFGKDFLRDLSQRGLQCQVLNLRSSHFRKLNLVGEFMWLHSLNLDYSTTLSSFREDCFSCMPNLICLSMCETRISNLWTTIAALSKLHSLVELRFQNWLCCNDVGSSASSSGDDQTGPSQPSNPTFHDLPPVGLDFLMDLDAMTENALRNLLPFGMNQNFQITDEDSSDDSEVDFSIHLDNSHMDSSSNAPPGWNREINLLSEISSAALSKQNGEESSEGASSGQVADVSFKYISEHASPICFEKHYREYMIASIPQLKVLDNLPIRNIDREMANVTFYKHFEYLPYRRNDKENVVSILQKREIRAKHSNLQIPKQMPLDPPGRSPYFYTRSLCAAKMGSSAWPCLHSLSITSNILGDENRSFRPRQFEYHPTNSGLMVFGTLDGEVVVVNHEKQKIVSYIASLGAMNSVLGLCWLKKYPSKLIAGSDNGSLKLYDIQHVPSPSNNMHAGYGSVNFDEFDQLTSVHVNSTDELFLASGYSKNVALYDINSGRRLQVFTDMHQEHINVVKFSNHSPTIFATSSFDQDVKMWDLRQNPIRPCFTASSAKGNVMVCFSPDDHYLLVSAVDNEVKQLLAADGSLHLDFEIPSTGSSQNYTRSYYLNGKDYIISGSCDEHVVRVCCAQTGRRLRDISLEGKAPGSSMFVQSLRGDPFRAFNMSILAAYTRPSSKSEIVKVNLLASSECNKESSPGGSSFPFNSMGGSAARFCNPPWLSLGPLRARGSAGLGAVRRRCGNGVSSTAGYAARSASVFLLGLMGTNTSALAIGTSSTTRASPSALEQQTILN</sequence>
<name>A0ABR2R4I7_9ROSI</name>
<keyword evidence="5" id="KW-1185">Reference proteome</keyword>
<dbReference type="Pfam" id="PF00400">
    <property type="entry name" value="WD40"/>
    <property type="match status" value="1"/>
</dbReference>
<feature type="domain" description="U2A'/phosphoprotein 32 family A C-terminal" evidence="3">
    <location>
        <begin position="354"/>
        <end position="372"/>
    </location>
</feature>
<dbReference type="PROSITE" id="PS50294">
    <property type="entry name" value="WD_REPEATS_REGION"/>
    <property type="match status" value="1"/>
</dbReference>
<evidence type="ECO:0000256" key="2">
    <source>
        <dbReference type="PROSITE-ProRule" id="PRU00221"/>
    </source>
</evidence>
<protein>
    <recommendedName>
        <fullName evidence="3">U2A'/phosphoprotein 32 family A C-terminal domain-containing protein</fullName>
    </recommendedName>
</protein>
<dbReference type="InterPro" id="IPR046377">
    <property type="entry name" value="DHU1"/>
</dbReference>
<dbReference type="PROSITE" id="PS50082">
    <property type="entry name" value="WD_REPEATS_2"/>
    <property type="match status" value="1"/>
</dbReference>
<comment type="caution">
    <text evidence="4">The sequence shown here is derived from an EMBL/GenBank/DDBJ whole genome shotgun (WGS) entry which is preliminary data.</text>
</comment>
<evidence type="ECO:0000256" key="1">
    <source>
        <dbReference type="ARBA" id="ARBA00022737"/>
    </source>
</evidence>
<dbReference type="Gene3D" id="2.130.10.10">
    <property type="entry name" value="YVTN repeat-like/Quinoprotein amine dehydrogenase"/>
    <property type="match status" value="1"/>
</dbReference>
<dbReference type="Proteomes" id="UP001396334">
    <property type="component" value="Unassembled WGS sequence"/>
</dbReference>
<dbReference type="PANTHER" id="PTHR47201">
    <property type="entry name" value="BNAC09G30780D PROTEIN"/>
    <property type="match status" value="1"/>
</dbReference>
<dbReference type="Pfam" id="PF20919">
    <property type="entry name" value="DHU1_N"/>
    <property type="match status" value="1"/>
</dbReference>
<proteinExistence type="predicted"/>
<accession>A0ABR2R4I7</accession>
<evidence type="ECO:0000259" key="3">
    <source>
        <dbReference type="SMART" id="SM00446"/>
    </source>
</evidence>
<organism evidence="4 5">
    <name type="scientific">Hibiscus sabdariffa</name>
    <name type="common">roselle</name>
    <dbReference type="NCBI Taxonomy" id="183260"/>
    <lineage>
        <taxon>Eukaryota</taxon>
        <taxon>Viridiplantae</taxon>
        <taxon>Streptophyta</taxon>
        <taxon>Embryophyta</taxon>
        <taxon>Tracheophyta</taxon>
        <taxon>Spermatophyta</taxon>
        <taxon>Magnoliopsida</taxon>
        <taxon>eudicotyledons</taxon>
        <taxon>Gunneridae</taxon>
        <taxon>Pentapetalae</taxon>
        <taxon>rosids</taxon>
        <taxon>malvids</taxon>
        <taxon>Malvales</taxon>
        <taxon>Malvaceae</taxon>
        <taxon>Malvoideae</taxon>
        <taxon>Hibiscus</taxon>
    </lineage>
</organism>
<feature type="repeat" description="WD" evidence="2">
    <location>
        <begin position="608"/>
        <end position="643"/>
    </location>
</feature>
<gene>
    <name evidence="4" type="ORF">V6N11_074622</name>
</gene>
<dbReference type="SUPFAM" id="SSF50978">
    <property type="entry name" value="WD40 repeat-like"/>
    <property type="match status" value="1"/>
</dbReference>
<dbReference type="SMART" id="SM00446">
    <property type="entry name" value="LRRcap"/>
    <property type="match status" value="1"/>
</dbReference>
<dbReference type="InterPro" id="IPR015943">
    <property type="entry name" value="WD40/YVTN_repeat-like_dom_sf"/>
</dbReference>
<dbReference type="InterPro" id="IPR001680">
    <property type="entry name" value="WD40_rpt"/>
</dbReference>
<dbReference type="InterPro" id="IPR036322">
    <property type="entry name" value="WD40_repeat_dom_sf"/>
</dbReference>
<evidence type="ECO:0000313" key="5">
    <source>
        <dbReference type="Proteomes" id="UP001396334"/>
    </source>
</evidence>